<evidence type="ECO:0000256" key="3">
    <source>
        <dbReference type="ARBA" id="ARBA00022840"/>
    </source>
</evidence>
<dbReference type="GO" id="GO:0016787">
    <property type="term" value="F:hydrolase activity"/>
    <property type="evidence" value="ECO:0007669"/>
    <property type="project" value="UniProtKB-KW"/>
</dbReference>
<dbReference type="OrthoDB" id="448448at2759"/>
<dbReference type="GO" id="GO:0005634">
    <property type="term" value="C:nucleus"/>
    <property type="evidence" value="ECO:0007669"/>
    <property type="project" value="TreeGrafter"/>
</dbReference>
<keyword evidence="7" id="KW-1185">Reference proteome</keyword>
<sequence>MECSSPKSPFDPKDLLYLFLGIHDRAPSTDFGCWEYLTLAELWNVRLLSQSLYRDLSWINYTKCRDGHNYRVPFPGFPGLLSTRQDAMDQFVNGNRISTASPGLYSHQLASLAAMHRMENASQEFGALRGGILGDAPGLGKTITMLGLISSTAGQRPTTPAEFWDSSQISEGWEALRQNPTLNMELNKALKPIRKWLETNKYTSPAAMASFKQMLTAICCPYPENDKFPTILSLERFIKQWLVRQCHVPKGLVVETVRSQMLQIKAGLDKSNRKLLMSMVGRRLKQERSMLPSSATLIVVPDSLLEHWFQQILCHLELSRFVDEDGSKLSKSNKNRGVVYIDGIGDIVNARIPLKGTTSSLPAPQPWELSQYHIVITCFSRCEAEYNRLVDSGHLTEPDDESQNTGFANSNRKSQRLQRSKWQSSARKRLRPGAATAVQGSDSALTSLVRIRWLRLVVDEGHELGIHEARNGVTRFIHEIAAERRWVMSGTPTTGNEDDQDFAARTLDQLQRLFVFLRHPIYGDVPFPESSSSVYTTPTNPRSEKNDLERKRRAKQQWTLMVKEPFLQKRTEGRQRLETILKETMVMHRKEDINLPKPIFLQADVDVPIPVNIQCKIRDCGHASVGIAMLDEYLHSDAYQSLVDKAQAEYIVSKIQQAKQALTERGGPLTANVALQQHDIGSAKDLRPIKAVVFSSDSNVLLSVTDQLYRMLSTENVAELYGNSRVGDLSREISRFRNGIKEQRICPVCRRPNDLEETHTIQCGHMLIEVVAESSSVGEGQPTRFLIEPERIRNTPNVPMHRMGGERLSAYNQNQRFWRIGDLLEVDIRNPHPVLALRQDEEAWEFYGSPKCRELAESDNYYGPDWYFGPLPVANSRGDGSDSNVIGVRLMKWQKCGRYHNHTRWYRGPRLVDAEIRTIQEDVFVLCLDANLATGLDLSFVTHMFLLEAIDDAALLEQVTSRAHRLGATGPVVIDTVNTFYKIPEETELALQDVVDVDSHLKPEGSNSPSFLTKKRDYDRRSILKRAVCQYCYRQFMSMFEAEEHERLTCPRNPDSQSVLDPFHLSSIYETIRPPEALKADTAVAFTGRPT</sequence>
<dbReference type="PANTHER" id="PTHR45626:SF14">
    <property type="entry name" value="ATP-DEPENDENT DNA HELICASE (EUROFUNG)"/>
    <property type="match status" value="1"/>
</dbReference>
<dbReference type="InterPro" id="IPR050628">
    <property type="entry name" value="SNF2_RAD54_helicase_TF"/>
</dbReference>
<dbReference type="GO" id="GO:0004386">
    <property type="term" value="F:helicase activity"/>
    <property type="evidence" value="ECO:0007669"/>
    <property type="project" value="UniProtKB-KW"/>
</dbReference>
<evidence type="ECO:0000313" key="6">
    <source>
        <dbReference type="EMBL" id="KAG7355411.1"/>
    </source>
</evidence>
<dbReference type="GO" id="GO:0006281">
    <property type="term" value="P:DNA repair"/>
    <property type="evidence" value="ECO:0007669"/>
    <property type="project" value="TreeGrafter"/>
</dbReference>
<accession>A0A9K3L5X3</accession>
<proteinExistence type="predicted"/>
<reference evidence="6" key="2">
    <citation type="submission" date="2021-04" db="EMBL/GenBank/DDBJ databases">
        <authorList>
            <person name="Podell S."/>
        </authorList>
    </citation>
    <scope>NUCLEOTIDE SEQUENCE</scope>
    <source>
        <strain evidence="6">Hildebrandi</strain>
    </source>
</reference>
<dbReference type="InterPro" id="IPR000330">
    <property type="entry name" value="SNF2_N"/>
</dbReference>
<keyword evidence="2" id="KW-0378">Hydrolase</keyword>
<keyword evidence="1" id="KW-0547">Nucleotide-binding</keyword>
<dbReference type="GO" id="GO:0005524">
    <property type="term" value="F:ATP binding"/>
    <property type="evidence" value="ECO:0007669"/>
    <property type="project" value="UniProtKB-KW"/>
</dbReference>
<dbReference type="InterPro" id="IPR014001">
    <property type="entry name" value="Helicase_ATP-bd"/>
</dbReference>
<dbReference type="Proteomes" id="UP000693970">
    <property type="component" value="Unassembled WGS sequence"/>
</dbReference>
<feature type="compositionally biased region" description="Polar residues" evidence="4">
    <location>
        <begin position="403"/>
        <end position="412"/>
    </location>
</feature>
<gene>
    <name evidence="6" type="ORF">IV203_000097</name>
</gene>
<organism evidence="6 7">
    <name type="scientific">Nitzschia inconspicua</name>
    <dbReference type="NCBI Taxonomy" id="303405"/>
    <lineage>
        <taxon>Eukaryota</taxon>
        <taxon>Sar</taxon>
        <taxon>Stramenopiles</taxon>
        <taxon>Ochrophyta</taxon>
        <taxon>Bacillariophyta</taxon>
        <taxon>Bacillariophyceae</taxon>
        <taxon>Bacillariophycidae</taxon>
        <taxon>Bacillariales</taxon>
        <taxon>Bacillariaceae</taxon>
        <taxon>Nitzschia</taxon>
    </lineage>
</organism>
<dbReference type="Pfam" id="PF00176">
    <property type="entry name" value="SNF2-rel_dom"/>
    <property type="match status" value="1"/>
</dbReference>
<dbReference type="GO" id="GO:0008094">
    <property type="term" value="F:ATP-dependent activity, acting on DNA"/>
    <property type="evidence" value="ECO:0007669"/>
    <property type="project" value="TreeGrafter"/>
</dbReference>
<name>A0A9K3L5X3_9STRA</name>
<evidence type="ECO:0000259" key="5">
    <source>
        <dbReference type="SMART" id="SM00487"/>
    </source>
</evidence>
<keyword evidence="6" id="KW-0347">Helicase</keyword>
<feature type="region of interest" description="Disordered" evidence="4">
    <location>
        <begin position="528"/>
        <end position="551"/>
    </location>
</feature>
<feature type="domain" description="Helicase ATP-binding" evidence="5">
    <location>
        <begin position="100"/>
        <end position="522"/>
    </location>
</feature>
<comment type="caution">
    <text evidence="6">The sequence shown here is derived from an EMBL/GenBank/DDBJ whole genome shotgun (WGS) entry which is preliminary data.</text>
</comment>
<evidence type="ECO:0000256" key="4">
    <source>
        <dbReference type="SAM" id="MobiDB-lite"/>
    </source>
</evidence>
<reference evidence="6" key="1">
    <citation type="journal article" date="2021" name="Sci. Rep.">
        <title>Diploid genomic architecture of Nitzschia inconspicua, an elite biomass production diatom.</title>
        <authorList>
            <person name="Oliver A."/>
            <person name="Podell S."/>
            <person name="Pinowska A."/>
            <person name="Traller J.C."/>
            <person name="Smith S.R."/>
            <person name="McClure R."/>
            <person name="Beliaev A."/>
            <person name="Bohutskyi P."/>
            <person name="Hill E.A."/>
            <person name="Rabines A."/>
            <person name="Zheng H."/>
            <person name="Allen L.Z."/>
            <person name="Kuo A."/>
            <person name="Grigoriev I.V."/>
            <person name="Allen A.E."/>
            <person name="Hazlebeck D."/>
            <person name="Allen E.E."/>
        </authorList>
    </citation>
    <scope>NUCLEOTIDE SEQUENCE</scope>
    <source>
        <strain evidence="6">Hildebrandi</strain>
    </source>
</reference>
<protein>
    <submittedName>
        <fullName evidence="6">SNF2 family helicase</fullName>
    </submittedName>
</protein>
<dbReference type="PANTHER" id="PTHR45626">
    <property type="entry name" value="TRANSCRIPTION TERMINATION FACTOR 2-RELATED"/>
    <property type="match status" value="1"/>
</dbReference>
<feature type="compositionally biased region" description="Polar residues" evidence="4">
    <location>
        <begin position="529"/>
        <end position="541"/>
    </location>
</feature>
<dbReference type="SMART" id="SM00487">
    <property type="entry name" value="DEXDc"/>
    <property type="match status" value="1"/>
</dbReference>
<feature type="region of interest" description="Disordered" evidence="4">
    <location>
        <begin position="395"/>
        <end position="435"/>
    </location>
</feature>
<evidence type="ECO:0000256" key="1">
    <source>
        <dbReference type="ARBA" id="ARBA00022741"/>
    </source>
</evidence>
<evidence type="ECO:0000256" key="2">
    <source>
        <dbReference type="ARBA" id="ARBA00022801"/>
    </source>
</evidence>
<dbReference type="AlphaFoldDB" id="A0A9K3L5X3"/>
<evidence type="ECO:0000313" key="7">
    <source>
        <dbReference type="Proteomes" id="UP000693970"/>
    </source>
</evidence>
<dbReference type="EMBL" id="JAGRRH010000015">
    <property type="protein sequence ID" value="KAG7355411.1"/>
    <property type="molecule type" value="Genomic_DNA"/>
</dbReference>
<keyword evidence="3" id="KW-0067">ATP-binding</keyword>